<dbReference type="InterPro" id="IPR005467">
    <property type="entry name" value="His_kinase_dom"/>
</dbReference>
<evidence type="ECO:0000259" key="10">
    <source>
        <dbReference type="PROSITE" id="PS50921"/>
    </source>
</evidence>
<dbReference type="InterPro" id="IPR003661">
    <property type="entry name" value="HisK_dim/P_dom"/>
</dbReference>
<gene>
    <name evidence="11" type="ORF">JOE42_000456</name>
</gene>
<dbReference type="InterPro" id="IPR036388">
    <property type="entry name" value="WH-like_DNA-bd_sf"/>
</dbReference>
<reference evidence="11 12" key="1">
    <citation type="submission" date="2021-01" db="EMBL/GenBank/DDBJ databases">
        <title>Genomics of switchgrass bacterial isolates.</title>
        <authorList>
            <person name="Shade A."/>
        </authorList>
    </citation>
    <scope>NUCLEOTIDE SEQUENCE [LARGE SCALE GENOMIC DNA]</scope>
    <source>
        <strain evidence="11 12">PvP111</strain>
    </source>
</reference>
<evidence type="ECO:0000256" key="3">
    <source>
        <dbReference type="ARBA" id="ARBA00012438"/>
    </source>
</evidence>
<evidence type="ECO:0000256" key="2">
    <source>
        <dbReference type="ARBA" id="ARBA00004236"/>
    </source>
</evidence>
<dbReference type="SMART" id="SM00387">
    <property type="entry name" value="HATPase_c"/>
    <property type="match status" value="1"/>
</dbReference>
<keyword evidence="4 7" id="KW-0597">Phosphoprotein</keyword>
<dbReference type="Proteomes" id="UP000703038">
    <property type="component" value="Unassembled WGS sequence"/>
</dbReference>
<evidence type="ECO:0000256" key="6">
    <source>
        <dbReference type="ARBA" id="ARBA00023012"/>
    </source>
</evidence>
<comment type="caution">
    <text evidence="11">The sequence shown here is derived from an EMBL/GenBank/DDBJ whole genome shotgun (WGS) entry which is preliminary data.</text>
</comment>
<dbReference type="Gene3D" id="1.10.287.130">
    <property type="match status" value="1"/>
</dbReference>
<keyword evidence="5 11" id="KW-0418">Kinase</keyword>
<evidence type="ECO:0000256" key="7">
    <source>
        <dbReference type="PROSITE-ProRule" id="PRU00169"/>
    </source>
</evidence>
<dbReference type="Pfam" id="PF02518">
    <property type="entry name" value="HATPase_c"/>
    <property type="match status" value="1"/>
</dbReference>
<proteinExistence type="predicted"/>
<protein>
    <recommendedName>
        <fullName evidence="3">histidine kinase</fullName>
        <ecNumber evidence="3">2.7.13.3</ecNumber>
    </recommendedName>
</protein>
<feature type="domain" description="ANTAR" evidence="10">
    <location>
        <begin position="720"/>
        <end position="781"/>
    </location>
</feature>
<name>A0ABS2KP40_9NOCA</name>
<evidence type="ECO:0000259" key="8">
    <source>
        <dbReference type="PROSITE" id="PS50109"/>
    </source>
</evidence>
<evidence type="ECO:0000313" key="12">
    <source>
        <dbReference type="Proteomes" id="UP000703038"/>
    </source>
</evidence>
<feature type="domain" description="Histidine kinase" evidence="8">
    <location>
        <begin position="329"/>
        <end position="549"/>
    </location>
</feature>
<dbReference type="GO" id="GO:0016301">
    <property type="term" value="F:kinase activity"/>
    <property type="evidence" value="ECO:0007669"/>
    <property type="project" value="UniProtKB-KW"/>
</dbReference>
<dbReference type="PANTHER" id="PTHR43547">
    <property type="entry name" value="TWO-COMPONENT HISTIDINE KINASE"/>
    <property type="match status" value="1"/>
</dbReference>
<dbReference type="PROSITE" id="PS50110">
    <property type="entry name" value="RESPONSE_REGULATORY"/>
    <property type="match status" value="1"/>
</dbReference>
<dbReference type="PRINTS" id="PR00344">
    <property type="entry name" value="BCTRLSENSOR"/>
</dbReference>
<accession>A0ABS2KP40</accession>
<dbReference type="InterPro" id="IPR001789">
    <property type="entry name" value="Sig_transdc_resp-reg_receiver"/>
</dbReference>
<keyword evidence="5 11" id="KW-0808">Transferase</keyword>
<organism evidence="11 12">
    <name type="scientific">Rhodococcoides corynebacterioides</name>
    <dbReference type="NCBI Taxonomy" id="53972"/>
    <lineage>
        <taxon>Bacteria</taxon>
        <taxon>Bacillati</taxon>
        <taxon>Actinomycetota</taxon>
        <taxon>Actinomycetes</taxon>
        <taxon>Mycobacteriales</taxon>
        <taxon>Nocardiaceae</taxon>
        <taxon>Rhodococcoides</taxon>
    </lineage>
</organism>
<keyword evidence="6" id="KW-0902">Two-component regulatory system</keyword>
<feature type="domain" description="Response regulatory" evidence="9">
    <location>
        <begin position="594"/>
        <end position="710"/>
    </location>
</feature>
<dbReference type="Gene3D" id="3.30.565.10">
    <property type="entry name" value="Histidine kinase-like ATPase, C-terminal domain"/>
    <property type="match status" value="1"/>
</dbReference>
<dbReference type="EMBL" id="JAFBBK010000001">
    <property type="protein sequence ID" value="MBM7413723.1"/>
    <property type="molecule type" value="Genomic_DNA"/>
</dbReference>
<evidence type="ECO:0000313" key="11">
    <source>
        <dbReference type="EMBL" id="MBM7413723.1"/>
    </source>
</evidence>
<keyword evidence="12" id="KW-1185">Reference proteome</keyword>
<dbReference type="PANTHER" id="PTHR43547:SF2">
    <property type="entry name" value="HYBRID SIGNAL TRANSDUCTION HISTIDINE KINASE C"/>
    <property type="match status" value="1"/>
</dbReference>
<comment type="catalytic activity">
    <reaction evidence="1">
        <text>ATP + protein L-histidine = ADP + protein N-phospho-L-histidine.</text>
        <dbReference type="EC" id="2.7.13.3"/>
    </reaction>
</comment>
<dbReference type="InterPro" id="IPR011006">
    <property type="entry name" value="CheY-like_superfamily"/>
</dbReference>
<dbReference type="RefSeq" id="WP_204866415.1">
    <property type="nucleotide sequence ID" value="NZ_JAFBBK010000001.1"/>
</dbReference>
<dbReference type="InterPro" id="IPR003594">
    <property type="entry name" value="HATPase_dom"/>
</dbReference>
<sequence>MTTRDELFPGTDATSTAHREFDWSSTSLGPVESWPDALVTAIRTLFPSEVGQLVWWGEDLVQLFNHAYTPMAGDLFPEAVGQRAADCWRVGWDQLGPLAHDALRGTAVHRTEQRLLLDRFGYLEETFFTFSYSPILGSGDTVNGVLVATTDVTQQVLAERRMSVLHQLGSISVASRDIDDVCRASLDLLAGNEADVPFASIHLRTTHDAELGEIRPVASTSATLPGRPHTATTVDRDVIDRVSASGVGETVDTTAVVLPLHASSGRPVGVLVAGISALRRFDEPYRVFLDLVAGRISTALTDAYSYAAERRRARQLEELDAAKTRFFENVSHEFRTPLTLLLGPLGDVVDDQENPLPPHRVRSLQTARRAALRLQRLVDTLLDVARGDADGFVVSLEPTDLVSLTADCASMFRDATARAGVELHLALDGVTHRFAEMDRTMWTHVVMNLVSNAVKFTTAGSVTVSLRDDEDTVTLTVTDTGPGVPDADRAKIFDRFYQVAAVAGRSREGSGVGLSLVRDLVAALHGTIDVSAGPDGTGSTFTVRLPRTVASAPPASDATTHEVAEALGAGYIGEADTWRPLDGVRTDPTPDQRQVVLVEDNADMRDYLVGLLREQNWHVTMFADVDSAMAHARAHPPDVVVSDIMLPGRSGLSLVDEARSDGRLVRVPIVLLSARAGSESVVEGLRLGADDYVTKPFQPAELVARIRVHLELARLREQLLGSAQREVSSLRTALDSRSVLSQAVGLLMVTQRMSPEAAFDHIATMSQAANVKARVIAEQLVREFVEELGSDPVG</sequence>
<dbReference type="InterPro" id="IPR036097">
    <property type="entry name" value="HisK_dim/P_sf"/>
</dbReference>
<evidence type="ECO:0000256" key="4">
    <source>
        <dbReference type="ARBA" id="ARBA00022553"/>
    </source>
</evidence>
<dbReference type="SUPFAM" id="SSF52172">
    <property type="entry name" value="CheY-like"/>
    <property type="match status" value="1"/>
</dbReference>
<feature type="modified residue" description="4-aspartylphosphate" evidence="7">
    <location>
        <position position="643"/>
    </location>
</feature>
<dbReference type="InterPro" id="IPR004358">
    <property type="entry name" value="Sig_transdc_His_kin-like_C"/>
</dbReference>
<dbReference type="PROSITE" id="PS50921">
    <property type="entry name" value="ANTAR"/>
    <property type="match status" value="1"/>
</dbReference>
<dbReference type="PROSITE" id="PS50109">
    <property type="entry name" value="HIS_KIN"/>
    <property type="match status" value="1"/>
</dbReference>
<evidence type="ECO:0000259" key="9">
    <source>
        <dbReference type="PROSITE" id="PS50110"/>
    </source>
</evidence>
<dbReference type="SUPFAM" id="SSF47384">
    <property type="entry name" value="Homodimeric domain of signal transducing histidine kinase"/>
    <property type="match status" value="1"/>
</dbReference>
<dbReference type="EC" id="2.7.13.3" evidence="3"/>
<dbReference type="Gene3D" id="3.40.50.2300">
    <property type="match status" value="1"/>
</dbReference>
<dbReference type="Gene3D" id="3.30.450.20">
    <property type="entry name" value="PAS domain"/>
    <property type="match status" value="1"/>
</dbReference>
<dbReference type="SUPFAM" id="SSF55781">
    <property type="entry name" value="GAF domain-like"/>
    <property type="match status" value="1"/>
</dbReference>
<dbReference type="Pfam" id="PF00072">
    <property type="entry name" value="Response_reg"/>
    <property type="match status" value="1"/>
</dbReference>
<dbReference type="InterPro" id="IPR005561">
    <property type="entry name" value="ANTAR"/>
</dbReference>
<dbReference type="Pfam" id="PF03861">
    <property type="entry name" value="ANTAR"/>
    <property type="match status" value="1"/>
</dbReference>
<comment type="subcellular location">
    <subcellularLocation>
        <location evidence="2">Cell membrane</location>
    </subcellularLocation>
</comment>
<dbReference type="SMART" id="SM00448">
    <property type="entry name" value="REC"/>
    <property type="match status" value="1"/>
</dbReference>
<dbReference type="SMART" id="SM00388">
    <property type="entry name" value="HisKA"/>
    <property type="match status" value="1"/>
</dbReference>
<dbReference type="CDD" id="cd17574">
    <property type="entry name" value="REC_OmpR"/>
    <property type="match status" value="1"/>
</dbReference>
<dbReference type="Gene3D" id="1.10.10.10">
    <property type="entry name" value="Winged helix-like DNA-binding domain superfamily/Winged helix DNA-binding domain"/>
    <property type="match status" value="1"/>
</dbReference>
<evidence type="ECO:0000256" key="1">
    <source>
        <dbReference type="ARBA" id="ARBA00000085"/>
    </source>
</evidence>
<evidence type="ECO:0000256" key="5">
    <source>
        <dbReference type="ARBA" id="ARBA00022777"/>
    </source>
</evidence>
<dbReference type="SUPFAM" id="SSF55874">
    <property type="entry name" value="ATPase domain of HSP90 chaperone/DNA topoisomerase II/histidine kinase"/>
    <property type="match status" value="1"/>
</dbReference>
<dbReference type="CDD" id="cd00082">
    <property type="entry name" value="HisKA"/>
    <property type="match status" value="1"/>
</dbReference>
<dbReference type="InterPro" id="IPR036890">
    <property type="entry name" value="HATPase_C_sf"/>
</dbReference>
<dbReference type="Pfam" id="PF00512">
    <property type="entry name" value="HisKA"/>
    <property type="match status" value="1"/>
</dbReference>
<dbReference type="SMART" id="SM01012">
    <property type="entry name" value="ANTAR"/>
    <property type="match status" value="1"/>
</dbReference>